<keyword evidence="5 13" id="KW-0812">Transmembrane</keyword>
<name>A0A385IUR1_9HEMI</name>
<dbReference type="GO" id="GO:0005737">
    <property type="term" value="C:cytoplasm"/>
    <property type="evidence" value="ECO:0007669"/>
    <property type="project" value="TreeGrafter"/>
</dbReference>
<comment type="similarity">
    <text evidence="2">Belongs to the CD36 family.</text>
</comment>
<keyword evidence="7 13" id="KW-1133">Transmembrane helix</keyword>
<reference evidence="14" key="1">
    <citation type="journal article" date="2018" name="Comp. Biochem. Physiol. Part D Genomics Proteomics">
        <title>Identification of candidate olfactory genes in cicada Subpsaltria yangi by antennal transcriptome analysis.</title>
        <authorList>
            <person name="Qi M."/>
            <person name="Wei S."/>
            <person name="Wei C."/>
        </authorList>
    </citation>
    <scope>NUCLEOTIDE SEQUENCE</scope>
</reference>
<evidence type="ECO:0000256" key="12">
    <source>
        <dbReference type="ARBA" id="ARBA00040645"/>
    </source>
</evidence>
<dbReference type="GO" id="GO:0007608">
    <property type="term" value="P:sensory perception of smell"/>
    <property type="evidence" value="ECO:0007669"/>
    <property type="project" value="UniProtKB-KW"/>
</dbReference>
<keyword evidence="11" id="KW-0325">Glycoprotein</keyword>
<keyword evidence="4" id="KW-0716">Sensory transduction</keyword>
<dbReference type="InterPro" id="IPR002159">
    <property type="entry name" value="CD36_fam"/>
</dbReference>
<feature type="transmembrane region" description="Helical" evidence="13">
    <location>
        <begin position="114"/>
        <end position="134"/>
    </location>
</feature>
<evidence type="ECO:0000256" key="6">
    <source>
        <dbReference type="ARBA" id="ARBA00022725"/>
    </source>
</evidence>
<protein>
    <recommendedName>
        <fullName evidence="12">Sensory neuron membrane protein 2</fullName>
    </recommendedName>
</protein>
<evidence type="ECO:0000256" key="3">
    <source>
        <dbReference type="ARBA" id="ARBA00022475"/>
    </source>
</evidence>
<evidence type="ECO:0000256" key="2">
    <source>
        <dbReference type="ARBA" id="ARBA00010532"/>
    </source>
</evidence>
<dbReference type="AlphaFoldDB" id="A0A385IUR1"/>
<evidence type="ECO:0000313" key="14">
    <source>
        <dbReference type="EMBL" id="AXY87886.1"/>
    </source>
</evidence>
<proteinExistence type="evidence at transcript level"/>
<dbReference type="GO" id="GO:0005886">
    <property type="term" value="C:plasma membrane"/>
    <property type="evidence" value="ECO:0007669"/>
    <property type="project" value="UniProtKB-SubCell"/>
</dbReference>
<evidence type="ECO:0000256" key="5">
    <source>
        <dbReference type="ARBA" id="ARBA00022692"/>
    </source>
</evidence>
<evidence type="ECO:0000256" key="4">
    <source>
        <dbReference type="ARBA" id="ARBA00022606"/>
    </source>
</evidence>
<sequence length="201" mass="22548">MTPCLNAPIIASFPHLYLADKEYQSYITGLHPNKTLHETYVDIDPLTGYPLQGAKRMQLNMFLEKIDGVDILANVSTGLLPLVWIEEGLAVNEELLNKFGEAHHKIYMLKAATVAFIILCIIVALCALVLYLYMEKLFCFKNITSNRVVALFQMSWQKDKTDGVSKATLSTIPADSLYGDSSYGNRGHYPHQLVHRSNNAI</sequence>
<keyword evidence="8 13" id="KW-0472">Membrane</keyword>
<accession>A0A385IUR1</accession>
<dbReference type="PANTHER" id="PTHR11923:SF109">
    <property type="entry name" value="SENSORY NEURON MEMBRANE PROTEIN 2"/>
    <property type="match status" value="1"/>
</dbReference>
<evidence type="ECO:0000256" key="10">
    <source>
        <dbReference type="ARBA" id="ARBA00023170"/>
    </source>
</evidence>
<dbReference type="EMBL" id="MH230227">
    <property type="protein sequence ID" value="AXY87886.1"/>
    <property type="molecule type" value="mRNA"/>
</dbReference>
<organism evidence="14">
    <name type="scientific">Subpsaltria yangi</name>
    <dbReference type="NCBI Taxonomy" id="1195109"/>
    <lineage>
        <taxon>Eukaryota</taxon>
        <taxon>Metazoa</taxon>
        <taxon>Ecdysozoa</taxon>
        <taxon>Arthropoda</taxon>
        <taxon>Hexapoda</taxon>
        <taxon>Insecta</taxon>
        <taxon>Pterygota</taxon>
        <taxon>Neoptera</taxon>
        <taxon>Paraneoptera</taxon>
        <taxon>Hemiptera</taxon>
        <taxon>Auchenorrhyncha</taxon>
        <taxon>Cicadoidea</taxon>
        <taxon>Cicadidae</taxon>
        <taxon>Tibicininae</taxon>
        <taxon>Tibicinini</taxon>
        <taxon>Subpsaltria</taxon>
    </lineage>
</organism>
<evidence type="ECO:0000256" key="13">
    <source>
        <dbReference type="SAM" id="Phobius"/>
    </source>
</evidence>
<keyword evidence="3" id="KW-1003">Cell membrane</keyword>
<evidence type="ECO:0000256" key="7">
    <source>
        <dbReference type="ARBA" id="ARBA00022989"/>
    </source>
</evidence>
<dbReference type="GO" id="GO:0005044">
    <property type="term" value="F:scavenger receptor activity"/>
    <property type="evidence" value="ECO:0007669"/>
    <property type="project" value="TreeGrafter"/>
</dbReference>
<evidence type="ECO:0000256" key="1">
    <source>
        <dbReference type="ARBA" id="ARBA00004236"/>
    </source>
</evidence>
<evidence type="ECO:0000256" key="9">
    <source>
        <dbReference type="ARBA" id="ARBA00023157"/>
    </source>
</evidence>
<dbReference type="PANTHER" id="PTHR11923">
    <property type="entry name" value="SCAVENGER RECEPTOR CLASS B TYPE-1 SR-B1"/>
    <property type="match status" value="1"/>
</dbReference>
<dbReference type="Pfam" id="PF01130">
    <property type="entry name" value="CD36"/>
    <property type="match status" value="1"/>
</dbReference>
<comment type="subcellular location">
    <subcellularLocation>
        <location evidence="1">Cell membrane</location>
    </subcellularLocation>
</comment>
<keyword evidence="9" id="KW-1015">Disulfide bond</keyword>
<keyword evidence="10" id="KW-0675">Receptor</keyword>
<evidence type="ECO:0000256" key="11">
    <source>
        <dbReference type="ARBA" id="ARBA00023180"/>
    </source>
</evidence>
<keyword evidence="6" id="KW-0552">Olfaction</keyword>
<evidence type="ECO:0000256" key="8">
    <source>
        <dbReference type="ARBA" id="ARBA00023136"/>
    </source>
</evidence>